<dbReference type="GO" id="GO:0005886">
    <property type="term" value="C:plasma membrane"/>
    <property type="evidence" value="ECO:0007669"/>
    <property type="project" value="UniProtKB-SubCell"/>
</dbReference>
<dbReference type="eggNOG" id="COG0168">
    <property type="taxonomic scope" value="Bacteria"/>
</dbReference>
<keyword evidence="3" id="KW-1003">Cell membrane</keyword>
<organism evidence="11 12">
    <name type="scientific">Gloeothece citriformis (strain PCC 7424)</name>
    <name type="common">Cyanothece sp. (strain PCC 7424)</name>
    <dbReference type="NCBI Taxonomy" id="65393"/>
    <lineage>
        <taxon>Bacteria</taxon>
        <taxon>Bacillati</taxon>
        <taxon>Cyanobacteriota</taxon>
        <taxon>Cyanophyceae</taxon>
        <taxon>Oscillatoriophycideae</taxon>
        <taxon>Chroococcales</taxon>
        <taxon>Aphanothecaceae</taxon>
        <taxon>Gloeothece</taxon>
        <taxon>Gloeothece citriformis</taxon>
    </lineage>
</organism>
<evidence type="ECO:0000256" key="3">
    <source>
        <dbReference type="ARBA" id="ARBA00022475"/>
    </source>
</evidence>
<evidence type="ECO:0000313" key="11">
    <source>
        <dbReference type="EMBL" id="ACK71236.1"/>
    </source>
</evidence>
<feature type="transmembrane region" description="Helical" evidence="10">
    <location>
        <begin position="342"/>
        <end position="367"/>
    </location>
</feature>
<dbReference type="EC" id="3.6.3.14" evidence="11"/>
<evidence type="ECO:0000256" key="10">
    <source>
        <dbReference type="SAM" id="Phobius"/>
    </source>
</evidence>
<evidence type="ECO:0000256" key="5">
    <source>
        <dbReference type="ARBA" id="ARBA00022692"/>
    </source>
</evidence>
<keyword evidence="8" id="KW-0406">Ion transport</keyword>
<dbReference type="OrthoDB" id="9810952at2"/>
<keyword evidence="6" id="KW-0630">Potassium</keyword>
<keyword evidence="2" id="KW-0813">Transport</keyword>
<feature type="transmembrane region" description="Helical" evidence="10">
    <location>
        <begin position="281"/>
        <end position="300"/>
    </location>
</feature>
<keyword evidence="12" id="KW-1185">Reference proteome</keyword>
<evidence type="ECO:0000256" key="4">
    <source>
        <dbReference type="ARBA" id="ARBA00022538"/>
    </source>
</evidence>
<dbReference type="EMBL" id="CP001291">
    <property type="protein sequence ID" value="ACK71236.1"/>
    <property type="molecule type" value="Genomic_DNA"/>
</dbReference>
<sequence>MTVARTICLGFIAVITVGTVLLLMPFSTSDGSWNDPIVALFTSTSAVCVTGLVVVDTGTHFSFLGQFIIALLIQIGGLGYMLTTTFLMLLIGRRFDLRQKFAIRESFDRPFLHGSQNIVRSVIATTLVFELVGSILLYIRFSIDFGAILGLWMAIFHSISAWNNAGFGLLKDNLISYQSSYIINFTIPLLIIFGGIGYQVILEIYLWFTDRVKKERFDFSLNYKVAVHTTIFLLIIGTLGFLFIEFTNPETFGGMSLKDKLLAAWFQSVVTRTAGFNSIDFGKLTIAALFLTMGLMFIGASPSGTGGGIKTTTLRILTSSTRSVLRGREQVVLYEREVSFPLVLKAVAVVFGSVMVVLLITFAISLIEFSVIQNPLFIDGTYNSIHIFFEVISAFCTVGLSTGITAGLGAVSKLLLVLSMYTGRVGVLLFMAAIIGDPRPRSIQYPEENLLVG</sequence>
<dbReference type="AlphaFoldDB" id="B7K8N8"/>
<comment type="subcellular location">
    <subcellularLocation>
        <location evidence="1">Cell membrane</location>
        <topology evidence="1">Multi-pass membrane protein</topology>
    </subcellularLocation>
</comment>
<dbReference type="HOGENOM" id="CLU_026429_0_1_3"/>
<dbReference type="PANTHER" id="PTHR32024:SF1">
    <property type="entry name" value="KTR SYSTEM POTASSIUM UPTAKE PROTEIN B"/>
    <property type="match status" value="1"/>
</dbReference>
<protein>
    <submittedName>
        <fullName evidence="11">Potassium uptake protein, TrkH family</fullName>
        <ecNumber evidence="11">3.6.3.14</ecNumber>
    </submittedName>
</protein>
<dbReference type="GO" id="GO:0016787">
    <property type="term" value="F:hydrolase activity"/>
    <property type="evidence" value="ECO:0007669"/>
    <property type="project" value="UniProtKB-KW"/>
</dbReference>
<dbReference type="Pfam" id="PF02386">
    <property type="entry name" value="TrkH"/>
    <property type="match status" value="1"/>
</dbReference>
<evidence type="ECO:0000256" key="1">
    <source>
        <dbReference type="ARBA" id="ARBA00004651"/>
    </source>
</evidence>
<evidence type="ECO:0000256" key="2">
    <source>
        <dbReference type="ARBA" id="ARBA00022448"/>
    </source>
</evidence>
<dbReference type="PANTHER" id="PTHR32024">
    <property type="entry name" value="TRK SYSTEM POTASSIUM UPTAKE PROTEIN TRKG-RELATED"/>
    <property type="match status" value="1"/>
</dbReference>
<feature type="transmembrane region" description="Helical" evidence="10">
    <location>
        <begin position="145"/>
        <end position="162"/>
    </location>
</feature>
<feature type="transmembrane region" description="Helical" evidence="10">
    <location>
        <begin position="7"/>
        <end position="25"/>
    </location>
</feature>
<feature type="transmembrane region" description="Helical" evidence="10">
    <location>
        <begin position="182"/>
        <end position="209"/>
    </location>
</feature>
<dbReference type="RefSeq" id="WP_015954836.1">
    <property type="nucleotide sequence ID" value="NC_011729.1"/>
</dbReference>
<name>B7K8N8_GLOC7</name>
<accession>B7K8N8</accession>
<keyword evidence="9 10" id="KW-0472">Membrane</keyword>
<dbReference type="Proteomes" id="UP000002384">
    <property type="component" value="Chromosome"/>
</dbReference>
<proteinExistence type="predicted"/>
<feature type="transmembrane region" description="Helical" evidence="10">
    <location>
        <begin position="415"/>
        <end position="436"/>
    </location>
</feature>
<feature type="transmembrane region" description="Helical" evidence="10">
    <location>
        <begin position="221"/>
        <end position="244"/>
    </location>
</feature>
<dbReference type="NCBIfam" id="TIGR00933">
    <property type="entry name" value="2a38"/>
    <property type="match status" value="1"/>
</dbReference>
<evidence type="ECO:0000256" key="6">
    <source>
        <dbReference type="ARBA" id="ARBA00022958"/>
    </source>
</evidence>
<evidence type="ECO:0000313" key="12">
    <source>
        <dbReference type="Proteomes" id="UP000002384"/>
    </source>
</evidence>
<feature type="transmembrane region" description="Helical" evidence="10">
    <location>
        <begin position="387"/>
        <end position="408"/>
    </location>
</feature>
<dbReference type="InterPro" id="IPR004772">
    <property type="entry name" value="TrkH"/>
</dbReference>
<gene>
    <name evidence="11" type="ordered locus">PCC7424_2829</name>
</gene>
<feature type="transmembrane region" description="Helical" evidence="10">
    <location>
        <begin position="37"/>
        <end position="55"/>
    </location>
</feature>
<feature type="transmembrane region" description="Helical" evidence="10">
    <location>
        <begin position="118"/>
        <end position="138"/>
    </location>
</feature>
<dbReference type="GO" id="GO:0015379">
    <property type="term" value="F:potassium:chloride symporter activity"/>
    <property type="evidence" value="ECO:0007669"/>
    <property type="project" value="InterPro"/>
</dbReference>
<feature type="transmembrane region" description="Helical" evidence="10">
    <location>
        <begin position="67"/>
        <end position="91"/>
    </location>
</feature>
<evidence type="ECO:0000256" key="7">
    <source>
        <dbReference type="ARBA" id="ARBA00022989"/>
    </source>
</evidence>
<keyword evidence="4" id="KW-0633">Potassium transport</keyword>
<keyword evidence="11" id="KW-0378">Hydrolase</keyword>
<dbReference type="STRING" id="65393.PCC7424_2829"/>
<reference evidence="12" key="1">
    <citation type="journal article" date="2011" name="MBio">
        <title>Novel metabolic attributes of the genus Cyanothece, comprising a group of unicellular nitrogen-fixing Cyanobacteria.</title>
        <authorList>
            <person name="Bandyopadhyay A."/>
            <person name="Elvitigala T."/>
            <person name="Welsh E."/>
            <person name="Stockel J."/>
            <person name="Liberton M."/>
            <person name="Min H."/>
            <person name="Sherman L.A."/>
            <person name="Pakrasi H.B."/>
        </authorList>
    </citation>
    <scope>NUCLEOTIDE SEQUENCE [LARGE SCALE GENOMIC DNA]</scope>
    <source>
        <strain evidence="12">PCC 7424</strain>
    </source>
</reference>
<evidence type="ECO:0000256" key="9">
    <source>
        <dbReference type="ARBA" id="ARBA00023136"/>
    </source>
</evidence>
<dbReference type="InterPro" id="IPR003445">
    <property type="entry name" value="Cat_transpt"/>
</dbReference>
<dbReference type="KEGG" id="cyc:PCC7424_2829"/>
<evidence type="ECO:0000256" key="8">
    <source>
        <dbReference type="ARBA" id="ARBA00023065"/>
    </source>
</evidence>
<keyword evidence="7 10" id="KW-1133">Transmembrane helix</keyword>
<keyword evidence="5 10" id="KW-0812">Transmembrane</keyword>